<dbReference type="PANTHER" id="PTHR36313">
    <property type="entry name" value="ROOT MERISTEM GROWTH FACTOR 2"/>
    <property type="match status" value="1"/>
</dbReference>
<evidence type="ECO:0000313" key="4">
    <source>
        <dbReference type="RefSeq" id="XP_010514160.1"/>
    </source>
</evidence>
<evidence type="ECO:0000256" key="1">
    <source>
        <dbReference type="SAM" id="MobiDB-lite"/>
    </source>
</evidence>
<evidence type="ECO:0000256" key="2">
    <source>
        <dbReference type="SAM" id="SignalP"/>
    </source>
</evidence>
<proteinExistence type="predicted"/>
<protein>
    <submittedName>
        <fullName evidence="4">Root meristem growth factor 3 isoform X1</fullName>
    </submittedName>
</protein>
<feature type="compositionally biased region" description="Basic and acidic residues" evidence="1">
    <location>
        <begin position="71"/>
        <end position="89"/>
    </location>
</feature>
<dbReference type="RefSeq" id="XP_010514160.1">
    <property type="nucleotide sequence ID" value="XM_010515858.2"/>
</dbReference>
<organism evidence="3 4">
    <name type="scientific">Camelina sativa</name>
    <name type="common">False flax</name>
    <name type="synonym">Myagrum sativum</name>
    <dbReference type="NCBI Taxonomy" id="90675"/>
    <lineage>
        <taxon>Eukaryota</taxon>
        <taxon>Viridiplantae</taxon>
        <taxon>Streptophyta</taxon>
        <taxon>Embryophyta</taxon>
        <taxon>Tracheophyta</taxon>
        <taxon>Spermatophyta</taxon>
        <taxon>Magnoliopsida</taxon>
        <taxon>eudicotyledons</taxon>
        <taxon>Gunneridae</taxon>
        <taxon>Pentapetalae</taxon>
        <taxon>rosids</taxon>
        <taxon>malvids</taxon>
        <taxon>Brassicales</taxon>
        <taxon>Brassicaceae</taxon>
        <taxon>Camelineae</taxon>
        <taxon>Camelina</taxon>
    </lineage>
</organism>
<evidence type="ECO:0000313" key="3">
    <source>
        <dbReference type="Proteomes" id="UP000694864"/>
    </source>
</evidence>
<name>A0ABM0ZDB5_CAMSA</name>
<dbReference type="GeneID" id="104790152"/>
<feature type="region of interest" description="Disordered" evidence="1">
    <location>
        <begin position="62"/>
        <end position="91"/>
    </location>
</feature>
<accession>A0ABM0ZDB5</accession>
<gene>
    <name evidence="4" type="primary">LOC104790152</name>
</gene>
<keyword evidence="2" id="KW-0732">Signal</keyword>
<reference evidence="4" key="2">
    <citation type="submission" date="2025-08" db="UniProtKB">
        <authorList>
            <consortium name="RefSeq"/>
        </authorList>
    </citation>
    <scope>IDENTIFICATION</scope>
    <source>
        <tissue evidence="4">Leaf</tissue>
    </source>
</reference>
<feature type="chain" id="PRO_5046765747" evidence="2">
    <location>
        <begin position="24"/>
        <end position="111"/>
    </location>
</feature>
<reference evidence="3" key="1">
    <citation type="journal article" date="2014" name="Nat. Commun.">
        <title>The emerging biofuel crop Camelina sativa retains a highly undifferentiated hexaploid genome structure.</title>
        <authorList>
            <person name="Kagale S."/>
            <person name="Koh C."/>
            <person name="Nixon J."/>
            <person name="Bollina V."/>
            <person name="Clarke W.E."/>
            <person name="Tuteja R."/>
            <person name="Spillane C."/>
            <person name="Robinson S.J."/>
            <person name="Links M.G."/>
            <person name="Clarke C."/>
            <person name="Higgins E.E."/>
            <person name="Huebert T."/>
            <person name="Sharpe A.G."/>
            <person name="Parkin I.A."/>
        </authorList>
    </citation>
    <scope>NUCLEOTIDE SEQUENCE [LARGE SCALE GENOMIC DNA]</scope>
    <source>
        <strain evidence="3">cv. DH55</strain>
    </source>
</reference>
<dbReference type="Proteomes" id="UP000694864">
    <property type="component" value="Chromosome 6"/>
</dbReference>
<sequence>MTTLSKILCVLIILLLCFSFRYSLHEDGNQQSSGDFVSTAKATEYGDVMKKIIGGRKLMMMTNGEEEEEETTLKRGAGETERNSSKSVEEDGLVAYTADYWRAKHHPPKNN</sequence>
<dbReference type="InterPro" id="IPR038804">
    <property type="entry name" value="RGF3"/>
</dbReference>
<dbReference type="PANTHER" id="PTHR36313:SF1">
    <property type="entry name" value="PROTEIN GOLVEN 11-RELATED"/>
    <property type="match status" value="1"/>
</dbReference>
<keyword evidence="3" id="KW-1185">Reference proteome</keyword>
<feature type="signal peptide" evidence="2">
    <location>
        <begin position="1"/>
        <end position="23"/>
    </location>
</feature>